<dbReference type="SMART" id="SM00702">
    <property type="entry name" value="P4Hc"/>
    <property type="match status" value="1"/>
</dbReference>
<reference evidence="9 10" key="1">
    <citation type="submission" date="2015-12" db="EMBL/GenBank/DDBJ databases">
        <title>The genome of Folsomia candida.</title>
        <authorList>
            <person name="Faddeeva A."/>
            <person name="Derks M.F."/>
            <person name="Anvar Y."/>
            <person name="Smit S."/>
            <person name="Van Straalen N."/>
            <person name="Roelofs D."/>
        </authorList>
    </citation>
    <scope>NUCLEOTIDE SEQUENCE [LARGE SCALE GENOMIC DNA]</scope>
    <source>
        <strain evidence="9 10">VU population</strain>
        <tissue evidence="9">Whole body</tissue>
    </source>
</reference>
<keyword evidence="7" id="KW-0732">Signal</keyword>
<dbReference type="InterPro" id="IPR006620">
    <property type="entry name" value="Pro_4_hyd_alph"/>
</dbReference>
<protein>
    <submittedName>
        <fullName evidence="9">Prolyl 4-hydroxylase subunit alpha-2</fullName>
    </submittedName>
</protein>
<evidence type="ECO:0000256" key="7">
    <source>
        <dbReference type="SAM" id="SignalP"/>
    </source>
</evidence>
<feature type="signal peptide" evidence="7">
    <location>
        <begin position="1"/>
        <end position="19"/>
    </location>
</feature>
<feature type="domain" description="Prolyl 4-hydroxylase alpha subunit" evidence="8">
    <location>
        <begin position="274"/>
        <end position="430"/>
    </location>
</feature>
<keyword evidence="5" id="KW-0560">Oxidoreductase</keyword>
<evidence type="ECO:0000256" key="3">
    <source>
        <dbReference type="ARBA" id="ARBA00022896"/>
    </source>
</evidence>
<keyword evidence="10" id="KW-1185">Reference proteome</keyword>
<gene>
    <name evidence="9" type="ORF">Fcan01_24461</name>
</gene>
<keyword evidence="2" id="KW-0479">Metal-binding</keyword>
<name>A0A226D7L2_FOLCA</name>
<dbReference type="Gene3D" id="2.60.120.620">
    <property type="entry name" value="q2cbj1_9rhob like domain"/>
    <property type="match status" value="1"/>
</dbReference>
<dbReference type="PANTHER" id="PTHR10869">
    <property type="entry name" value="PROLYL 4-HYDROXYLASE ALPHA SUBUNIT"/>
    <property type="match status" value="1"/>
</dbReference>
<evidence type="ECO:0000256" key="2">
    <source>
        <dbReference type="ARBA" id="ARBA00022723"/>
    </source>
</evidence>
<feature type="chain" id="PRO_5012940306" evidence="7">
    <location>
        <begin position="20"/>
        <end position="435"/>
    </location>
</feature>
<comment type="cofactor">
    <cofactor evidence="1">
        <name>L-ascorbate</name>
        <dbReference type="ChEBI" id="CHEBI:38290"/>
    </cofactor>
</comment>
<organism evidence="9 10">
    <name type="scientific">Folsomia candida</name>
    <name type="common">Springtail</name>
    <dbReference type="NCBI Taxonomy" id="158441"/>
    <lineage>
        <taxon>Eukaryota</taxon>
        <taxon>Metazoa</taxon>
        <taxon>Ecdysozoa</taxon>
        <taxon>Arthropoda</taxon>
        <taxon>Hexapoda</taxon>
        <taxon>Collembola</taxon>
        <taxon>Entomobryomorpha</taxon>
        <taxon>Isotomoidea</taxon>
        <taxon>Isotomidae</taxon>
        <taxon>Proisotominae</taxon>
        <taxon>Folsomia</taxon>
    </lineage>
</organism>
<keyword evidence="3" id="KW-0847">Vitamin C</keyword>
<dbReference type="GO" id="GO:0031418">
    <property type="term" value="F:L-ascorbic acid binding"/>
    <property type="evidence" value="ECO:0007669"/>
    <property type="project" value="UniProtKB-KW"/>
</dbReference>
<evidence type="ECO:0000256" key="5">
    <source>
        <dbReference type="ARBA" id="ARBA00023002"/>
    </source>
</evidence>
<sequence>MAVFITNLIFFTLPVLILCESSFHQITPLYVRHLKKLEDTLVPHVIARYTKALEDQLVLIREYVQDYEDHQKSLNPVEGNPLDTYRLVRRLALLTGPDLTRLSKYAQDGVHTGVTLTAAHSMEIAQSALHGGYYSFALEWLQVTHKSNKREQRFTDFELLEATKAFTVEHDTNYEVKRAQRHMFIYPQTFKEWNMSLQELLTKPPPSMALGQSELIKTIPDTGAAKREPYSTIALCQGNNFQGNAVRSKLRCYLDYGANSYFLIQPVRVEELGEGLTIFHSFLTNSHVDEINRVAFNKIGLAVTRREASSDENIAAFACKCVLFRLPGRIEGLRAHNDAAGHYDENDPDLAWDKTNYVDRLKTMLIYLSDIDVGGITAFTNLGVAMRPTKGSALFWSNYASNAEDLNPLITHAGCPVLLGIKSYATLWLLWVTIA</sequence>
<dbReference type="Proteomes" id="UP000198287">
    <property type="component" value="Unassembled WGS sequence"/>
</dbReference>
<evidence type="ECO:0000259" key="8">
    <source>
        <dbReference type="SMART" id="SM00702"/>
    </source>
</evidence>
<keyword evidence="4" id="KW-0223">Dioxygenase</keyword>
<proteinExistence type="predicted"/>
<evidence type="ECO:0000256" key="6">
    <source>
        <dbReference type="ARBA" id="ARBA00023004"/>
    </source>
</evidence>
<dbReference type="GO" id="GO:0004656">
    <property type="term" value="F:procollagen-proline 4-dioxygenase activity"/>
    <property type="evidence" value="ECO:0007669"/>
    <property type="project" value="TreeGrafter"/>
</dbReference>
<dbReference type="GO" id="GO:0005506">
    <property type="term" value="F:iron ion binding"/>
    <property type="evidence" value="ECO:0007669"/>
    <property type="project" value="InterPro"/>
</dbReference>
<keyword evidence="6" id="KW-0408">Iron</keyword>
<dbReference type="PANTHER" id="PTHR10869:SF244">
    <property type="entry name" value="PROLYL 4-HYDROXYLASE SUBUNIT ALPHA-2"/>
    <property type="match status" value="1"/>
</dbReference>
<dbReference type="InterPro" id="IPR045054">
    <property type="entry name" value="P4HA-like"/>
</dbReference>
<dbReference type="GO" id="GO:0005783">
    <property type="term" value="C:endoplasmic reticulum"/>
    <property type="evidence" value="ECO:0007669"/>
    <property type="project" value="TreeGrafter"/>
</dbReference>
<evidence type="ECO:0000256" key="1">
    <source>
        <dbReference type="ARBA" id="ARBA00001961"/>
    </source>
</evidence>
<evidence type="ECO:0000313" key="9">
    <source>
        <dbReference type="EMBL" id="OXA40621.1"/>
    </source>
</evidence>
<dbReference type="AlphaFoldDB" id="A0A226D7L2"/>
<accession>A0A226D7L2</accession>
<dbReference type="EMBL" id="LNIX01000032">
    <property type="protein sequence ID" value="OXA40621.1"/>
    <property type="molecule type" value="Genomic_DNA"/>
</dbReference>
<evidence type="ECO:0000313" key="10">
    <source>
        <dbReference type="Proteomes" id="UP000198287"/>
    </source>
</evidence>
<comment type="caution">
    <text evidence="9">The sequence shown here is derived from an EMBL/GenBank/DDBJ whole genome shotgun (WGS) entry which is preliminary data.</text>
</comment>
<dbReference type="OrthoDB" id="420380at2759"/>
<evidence type="ECO:0000256" key="4">
    <source>
        <dbReference type="ARBA" id="ARBA00022964"/>
    </source>
</evidence>